<dbReference type="NCBIfam" id="TIGR01035">
    <property type="entry name" value="hemA"/>
    <property type="match status" value="1"/>
</dbReference>
<dbReference type="SUPFAM" id="SSF51735">
    <property type="entry name" value="NAD(P)-binding Rossmann-fold domains"/>
    <property type="match status" value="1"/>
</dbReference>
<dbReference type="EC" id="1.2.1.70" evidence="3 8"/>
<dbReference type="AlphaFoldDB" id="A0A419VWJ9"/>
<dbReference type="PANTHER" id="PTHR43013">
    <property type="entry name" value="GLUTAMYL-TRNA REDUCTASE"/>
    <property type="match status" value="1"/>
</dbReference>
<keyword evidence="5 8" id="KW-0560">Oxidoreductase</keyword>
<dbReference type="PANTHER" id="PTHR43013:SF1">
    <property type="entry name" value="GLUTAMYL-TRNA REDUCTASE"/>
    <property type="match status" value="1"/>
</dbReference>
<dbReference type="OrthoDB" id="9795543at2"/>
<evidence type="ECO:0000259" key="15">
    <source>
        <dbReference type="Pfam" id="PF00745"/>
    </source>
</evidence>
<dbReference type="EMBL" id="RAPN01000004">
    <property type="protein sequence ID" value="RKD86537.1"/>
    <property type="molecule type" value="Genomic_DNA"/>
</dbReference>
<dbReference type="InterPro" id="IPR015896">
    <property type="entry name" value="4pyrrol_synth_GluRdtase_dimer"/>
</dbReference>
<dbReference type="InterPro" id="IPR036343">
    <property type="entry name" value="GluRdtase_N_sf"/>
</dbReference>
<evidence type="ECO:0000256" key="1">
    <source>
        <dbReference type="ARBA" id="ARBA00005059"/>
    </source>
</evidence>
<dbReference type="Pfam" id="PF01488">
    <property type="entry name" value="Shikimate_DH"/>
    <property type="match status" value="1"/>
</dbReference>
<comment type="function">
    <text evidence="8">Catalyzes the NADPH-dependent reduction of glutamyl-tRNA(Glu) to glutamate 1-semialdehyde (GSA).</text>
</comment>
<dbReference type="Gene3D" id="3.40.50.720">
    <property type="entry name" value="NAD(P)-binding Rossmann-like Domain"/>
    <property type="match status" value="1"/>
</dbReference>
<evidence type="ECO:0000256" key="9">
    <source>
        <dbReference type="PIRSR" id="PIRSR000445-1"/>
    </source>
</evidence>
<dbReference type="InterPro" id="IPR006151">
    <property type="entry name" value="Shikm_DH/Glu-tRNA_Rdtase"/>
</dbReference>
<dbReference type="Pfam" id="PF00745">
    <property type="entry name" value="GlutR_dimer"/>
    <property type="match status" value="1"/>
</dbReference>
<dbReference type="InterPro" id="IPR036453">
    <property type="entry name" value="GluRdtase_dimer_dom_sf"/>
</dbReference>
<feature type="binding site" evidence="8 11">
    <location>
        <begin position="195"/>
        <end position="200"/>
    </location>
    <ligand>
        <name>NADP(+)</name>
        <dbReference type="ChEBI" id="CHEBI:58349"/>
    </ligand>
</feature>
<feature type="coiled-coil region" evidence="14">
    <location>
        <begin position="303"/>
        <end position="330"/>
    </location>
</feature>
<name>A0A419VWJ9_9BACT</name>
<evidence type="ECO:0000256" key="7">
    <source>
        <dbReference type="ARBA" id="ARBA00047464"/>
    </source>
</evidence>
<gene>
    <name evidence="8" type="primary">hemA</name>
    <name evidence="18" type="ORF">BC643_4235</name>
</gene>
<keyword evidence="6 8" id="KW-0627">Porphyrin biosynthesis</keyword>
<evidence type="ECO:0000313" key="18">
    <source>
        <dbReference type="EMBL" id="RKD86537.1"/>
    </source>
</evidence>
<feature type="site" description="Important for activity" evidence="8 12">
    <location>
        <position position="103"/>
    </location>
</feature>
<organism evidence="18 19">
    <name type="scientific">Mangrovibacterium diazotrophicum</name>
    <dbReference type="NCBI Taxonomy" id="1261403"/>
    <lineage>
        <taxon>Bacteria</taxon>
        <taxon>Pseudomonadati</taxon>
        <taxon>Bacteroidota</taxon>
        <taxon>Bacteroidia</taxon>
        <taxon>Marinilabiliales</taxon>
        <taxon>Prolixibacteraceae</taxon>
        <taxon>Mangrovibacterium</taxon>
    </lineage>
</organism>
<evidence type="ECO:0000256" key="8">
    <source>
        <dbReference type="HAMAP-Rule" id="MF_00087"/>
    </source>
</evidence>
<feature type="binding site" evidence="8 10">
    <location>
        <position position="124"/>
    </location>
    <ligand>
        <name>substrate</name>
    </ligand>
</feature>
<evidence type="ECO:0000256" key="10">
    <source>
        <dbReference type="PIRSR" id="PIRSR000445-2"/>
    </source>
</evidence>
<comment type="caution">
    <text evidence="18">The sequence shown here is derived from an EMBL/GenBank/DDBJ whole genome shotgun (WGS) entry which is preliminary data.</text>
</comment>
<feature type="binding site" evidence="8 10">
    <location>
        <begin position="52"/>
        <end position="55"/>
    </location>
    <ligand>
        <name>substrate</name>
    </ligand>
</feature>
<dbReference type="HAMAP" id="MF_00087">
    <property type="entry name" value="Glu_tRNA_reductase"/>
    <property type="match status" value="1"/>
</dbReference>
<feature type="domain" description="Tetrapyrrole biosynthesis glutamyl-tRNA reductase dimerisation" evidence="15">
    <location>
        <begin position="321"/>
        <end position="413"/>
    </location>
</feature>
<dbReference type="Gene3D" id="3.30.460.30">
    <property type="entry name" value="Glutamyl-tRNA reductase, N-terminal domain"/>
    <property type="match status" value="1"/>
</dbReference>
<evidence type="ECO:0000256" key="3">
    <source>
        <dbReference type="ARBA" id="ARBA00012970"/>
    </source>
</evidence>
<feature type="domain" description="Quinate/shikimate 5-dehydrogenase/glutamyl-tRNA reductase" evidence="16">
    <location>
        <begin position="181"/>
        <end position="304"/>
    </location>
</feature>
<protein>
    <recommendedName>
        <fullName evidence="3 8">Glutamyl-tRNA reductase</fullName>
        <shortName evidence="8">GluTR</shortName>
        <ecNumber evidence="3 8">1.2.1.70</ecNumber>
    </recommendedName>
</protein>
<dbReference type="SUPFAM" id="SSF69075">
    <property type="entry name" value="Glutamyl tRNA-reductase dimerization domain"/>
    <property type="match status" value="1"/>
</dbReference>
<dbReference type="GO" id="GO:0050661">
    <property type="term" value="F:NADP binding"/>
    <property type="evidence" value="ECO:0007669"/>
    <property type="project" value="InterPro"/>
</dbReference>
<evidence type="ECO:0000256" key="14">
    <source>
        <dbReference type="SAM" id="Coils"/>
    </source>
</evidence>
<sequence length="428" mass="48966">MERSLKYISISHHTAKLSQRESFHLTKIQQFQWFGLLRKNFRDITSLMILATCNRTEIYWESEETSAIEVRDFFIQNNSSVVSQEQAATFFRYSNSTNESLRHLLRVANGLDSSVTGDAQIIGQIKEAWMHSNELNMRGSLLERAMQAVFKTHKRVVNETDFHQGTQSTAYKALKLISDEFGRRELTTKKLLIIGAGEISNQLLKYLPKFAFQQVFISNRTEEKAVSLARKNELNVFPWNEVEANQFDNFDAVISAVSNRKKLITKLSQSGTQKVLIDLAMPANIAPALANEENISLFTLDQISSLIDKNEFARQEALQLVEEIIAEEQNEFSDWLKNRKVRNFLKAYKQNTQQILVECLNNADFGQQLGAEELKKLINRISDKLVKDPAVAMFSAQSDKLTAQNLDCIIQVFATQKDQYEKDRGVSC</sequence>
<feature type="binding site" evidence="8 10">
    <location>
        <position position="113"/>
    </location>
    <ligand>
        <name>substrate</name>
    </ligand>
</feature>
<dbReference type="PIRSF" id="PIRSF000445">
    <property type="entry name" value="4pyrrol_synth_GluRdtase"/>
    <property type="match status" value="1"/>
</dbReference>
<evidence type="ECO:0000256" key="12">
    <source>
        <dbReference type="PIRSR" id="PIRSR000445-4"/>
    </source>
</evidence>
<evidence type="ECO:0000259" key="16">
    <source>
        <dbReference type="Pfam" id="PF01488"/>
    </source>
</evidence>
<comment type="pathway">
    <text evidence="1 8 13">Porphyrin-containing compound metabolism; protoporphyrin-IX biosynthesis; 5-aminolevulinate from L-glutamyl-tRNA(Glu): step 1/2.</text>
</comment>
<dbReference type="InterPro" id="IPR015895">
    <property type="entry name" value="4pyrrol_synth_GluRdtase_N"/>
</dbReference>
<keyword evidence="19" id="KW-1185">Reference proteome</keyword>
<dbReference type="Proteomes" id="UP000283387">
    <property type="component" value="Unassembled WGS sequence"/>
</dbReference>
<dbReference type="InterPro" id="IPR000343">
    <property type="entry name" value="4pyrrol_synth_GluRdtase"/>
</dbReference>
<keyword evidence="4 8" id="KW-0521">NADP</keyword>
<dbReference type="GO" id="GO:0008883">
    <property type="term" value="F:glutamyl-tRNA reductase activity"/>
    <property type="evidence" value="ECO:0007669"/>
    <property type="project" value="UniProtKB-UniRule"/>
</dbReference>
<evidence type="ECO:0000313" key="19">
    <source>
        <dbReference type="Proteomes" id="UP000283387"/>
    </source>
</evidence>
<dbReference type="SUPFAM" id="SSF69742">
    <property type="entry name" value="Glutamyl tRNA-reductase catalytic, N-terminal domain"/>
    <property type="match status" value="1"/>
</dbReference>
<dbReference type="Pfam" id="PF05201">
    <property type="entry name" value="GlutR_N"/>
    <property type="match status" value="1"/>
</dbReference>
<accession>A0A419VWJ9</accession>
<evidence type="ECO:0000256" key="5">
    <source>
        <dbReference type="ARBA" id="ARBA00023002"/>
    </source>
</evidence>
<feature type="domain" description="Glutamyl-tRNA reductase N-terminal" evidence="17">
    <location>
        <begin position="8"/>
        <end position="160"/>
    </location>
</feature>
<comment type="domain">
    <text evidence="8">Possesses an unusual extended V-shaped dimeric structure with each monomer consisting of three distinct domains arranged along a curved 'spinal' alpha-helix. The N-terminal catalytic domain specifically recognizes the glutamate moiety of the substrate. The second domain is the NADPH-binding domain, and the third C-terminal domain is responsible for dimerization.</text>
</comment>
<comment type="miscellaneous">
    <text evidence="8">During catalysis, the active site Cys acts as a nucleophile attacking the alpha-carbonyl group of tRNA-bound glutamate with the formation of a thioester intermediate between enzyme and glutamate, and the concomitant release of tRNA(Glu). The thioester intermediate is finally reduced by direct hydride transfer from NADPH, to form the product GSA.</text>
</comment>
<evidence type="ECO:0000256" key="2">
    <source>
        <dbReference type="ARBA" id="ARBA00005916"/>
    </source>
</evidence>
<dbReference type="UniPathway" id="UPA00251">
    <property type="reaction ID" value="UER00316"/>
</dbReference>
<comment type="subunit">
    <text evidence="8">Homodimer.</text>
</comment>
<evidence type="ECO:0000256" key="4">
    <source>
        <dbReference type="ARBA" id="ARBA00022857"/>
    </source>
</evidence>
<reference evidence="18 19" key="1">
    <citation type="submission" date="2018-09" db="EMBL/GenBank/DDBJ databases">
        <title>Genomic Encyclopedia of Archaeal and Bacterial Type Strains, Phase II (KMG-II): from individual species to whole genera.</title>
        <authorList>
            <person name="Goeker M."/>
        </authorList>
    </citation>
    <scope>NUCLEOTIDE SEQUENCE [LARGE SCALE GENOMIC DNA]</scope>
    <source>
        <strain evidence="18 19">DSM 27148</strain>
    </source>
</reference>
<evidence type="ECO:0000256" key="13">
    <source>
        <dbReference type="RuleBase" id="RU000584"/>
    </source>
</evidence>
<feature type="binding site" evidence="8 10">
    <location>
        <begin position="118"/>
        <end position="120"/>
    </location>
    <ligand>
        <name>substrate</name>
    </ligand>
</feature>
<dbReference type="InterPro" id="IPR036291">
    <property type="entry name" value="NAD(P)-bd_dom_sf"/>
</dbReference>
<feature type="active site" description="Nucleophile" evidence="8 9">
    <location>
        <position position="53"/>
    </location>
</feature>
<keyword evidence="14" id="KW-0175">Coiled coil</keyword>
<comment type="similarity">
    <text evidence="2 8 13">Belongs to the glutamyl-tRNA reductase family.</text>
</comment>
<proteinExistence type="inferred from homology"/>
<evidence type="ECO:0000256" key="11">
    <source>
        <dbReference type="PIRSR" id="PIRSR000445-3"/>
    </source>
</evidence>
<comment type="catalytic activity">
    <reaction evidence="7 8 13">
        <text>(S)-4-amino-5-oxopentanoate + tRNA(Glu) + NADP(+) = L-glutamyl-tRNA(Glu) + NADPH + H(+)</text>
        <dbReference type="Rhea" id="RHEA:12344"/>
        <dbReference type="Rhea" id="RHEA-COMP:9663"/>
        <dbReference type="Rhea" id="RHEA-COMP:9680"/>
        <dbReference type="ChEBI" id="CHEBI:15378"/>
        <dbReference type="ChEBI" id="CHEBI:57501"/>
        <dbReference type="ChEBI" id="CHEBI:57783"/>
        <dbReference type="ChEBI" id="CHEBI:58349"/>
        <dbReference type="ChEBI" id="CHEBI:78442"/>
        <dbReference type="ChEBI" id="CHEBI:78520"/>
        <dbReference type="EC" id="1.2.1.70"/>
    </reaction>
</comment>
<dbReference type="GO" id="GO:0019353">
    <property type="term" value="P:protoporphyrinogen IX biosynthetic process from glutamate"/>
    <property type="evidence" value="ECO:0007669"/>
    <property type="project" value="TreeGrafter"/>
</dbReference>
<evidence type="ECO:0000256" key="6">
    <source>
        <dbReference type="ARBA" id="ARBA00023244"/>
    </source>
</evidence>
<evidence type="ECO:0000259" key="17">
    <source>
        <dbReference type="Pfam" id="PF05201"/>
    </source>
</evidence>
<dbReference type="RefSeq" id="WP_120275225.1">
    <property type="nucleotide sequence ID" value="NZ_RAPN01000004.1"/>
</dbReference>